<evidence type="ECO:0000313" key="2">
    <source>
        <dbReference type="EMBL" id="TWT34172.1"/>
    </source>
</evidence>
<dbReference type="Gene3D" id="3.40.50.1000">
    <property type="entry name" value="HAD superfamily/HAD-like"/>
    <property type="match status" value="1"/>
</dbReference>
<dbReference type="PANTHER" id="PTHR12210">
    <property type="entry name" value="DULLARD PROTEIN PHOSPHATASE"/>
    <property type="match status" value="1"/>
</dbReference>
<comment type="caution">
    <text evidence="2">The sequence shown here is derived from an EMBL/GenBank/DDBJ whole genome shotgun (WGS) entry which is preliminary data.</text>
</comment>
<protein>
    <submittedName>
        <fullName evidence="2">NLI interacting factor-like phosphatase</fullName>
    </submittedName>
</protein>
<dbReference type="Pfam" id="PF03031">
    <property type="entry name" value="NIF"/>
    <property type="match status" value="1"/>
</dbReference>
<evidence type="ECO:0000259" key="1">
    <source>
        <dbReference type="PROSITE" id="PS50969"/>
    </source>
</evidence>
<gene>
    <name evidence="2" type="ORF">Enr8_15660</name>
</gene>
<keyword evidence="3" id="KW-1185">Reference proteome</keyword>
<accession>A0A5C5V8Y8</accession>
<dbReference type="PROSITE" id="PS50969">
    <property type="entry name" value="FCP1"/>
    <property type="match status" value="1"/>
</dbReference>
<dbReference type="Proteomes" id="UP000318878">
    <property type="component" value="Unassembled WGS sequence"/>
</dbReference>
<dbReference type="InterPro" id="IPR050365">
    <property type="entry name" value="TIM50"/>
</dbReference>
<dbReference type="AlphaFoldDB" id="A0A5C5V8Y8"/>
<dbReference type="EMBL" id="SJPF01000002">
    <property type="protein sequence ID" value="TWT34172.1"/>
    <property type="molecule type" value="Genomic_DNA"/>
</dbReference>
<evidence type="ECO:0000313" key="3">
    <source>
        <dbReference type="Proteomes" id="UP000318878"/>
    </source>
</evidence>
<dbReference type="InterPro" id="IPR004274">
    <property type="entry name" value="FCP1_dom"/>
</dbReference>
<organism evidence="2 3">
    <name type="scientific">Blastopirellula retiformator</name>
    <dbReference type="NCBI Taxonomy" id="2527970"/>
    <lineage>
        <taxon>Bacteria</taxon>
        <taxon>Pseudomonadati</taxon>
        <taxon>Planctomycetota</taxon>
        <taxon>Planctomycetia</taxon>
        <taxon>Pirellulales</taxon>
        <taxon>Pirellulaceae</taxon>
        <taxon>Blastopirellula</taxon>
    </lineage>
</organism>
<dbReference type="InterPro" id="IPR023214">
    <property type="entry name" value="HAD_sf"/>
</dbReference>
<feature type="domain" description="FCP1 homology" evidence="1">
    <location>
        <begin position="14"/>
        <end position="175"/>
    </location>
</feature>
<dbReference type="InterPro" id="IPR036412">
    <property type="entry name" value="HAD-like_sf"/>
</dbReference>
<dbReference type="SUPFAM" id="SSF56784">
    <property type="entry name" value="HAD-like"/>
    <property type="match status" value="1"/>
</dbReference>
<reference evidence="2 3" key="1">
    <citation type="submission" date="2019-02" db="EMBL/GenBank/DDBJ databases">
        <title>Deep-cultivation of Planctomycetes and their phenomic and genomic characterization uncovers novel biology.</title>
        <authorList>
            <person name="Wiegand S."/>
            <person name="Jogler M."/>
            <person name="Boedeker C."/>
            <person name="Pinto D."/>
            <person name="Vollmers J."/>
            <person name="Rivas-Marin E."/>
            <person name="Kohn T."/>
            <person name="Peeters S.H."/>
            <person name="Heuer A."/>
            <person name="Rast P."/>
            <person name="Oberbeckmann S."/>
            <person name="Bunk B."/>
            <person name="Jeske O."/>
            <person name="Meyerdierks A."/>
            <person name="Storesund J.E."/>
            <person name="Kallscheuer N."/>
            <person name="Luecker S."/>
            <person name="Lage O.M."/>
            <person name="Pohl T."/>
            <person name="Merkel B.J."/>
            <person name="Hornburger P."/>
            <person name="Mueller R.-W."/>
            <person name="Bruemmer F."/>
            <person name="Labrenz M."/>
            <person name="Spormann A.M."/>
            <person name="Op Den Camp H."/>
            <person name="Overmann J."/>
            <person name="Amann R."/>
            <person name="Jetten M.S.M."/>
            <person name="Mascher T."/>
            <person name="Medema M.H."/>
            <person name="Devos D.P."/>
            <person name="Kaster A.-K."/>
            <person name="Ovreas L."/>
            <person name="Rohde M."/>
            <person name="Galperin M.Y."/>
            <person name="Jogler C."/>
        </authorList>
    </citation>
    <scope>NUCLEOTIDE SEQUENCE [LARGE SCALE GENOMIC DNA]</scope>
    <source>
        <strain evidence="2 3">Enr8</strain>
    </source>
</reference>
<sequence length="193" mass="22404">MEERGGGPPVNDENCQAPSLLILDVDETLLFASEKRLAHPAHFRAGEYYVYLRPGLHEFLQACARRYRLAVWSSAGADYLAIVRAHGFPAGIELEFIWSGQRCVRRYDPEWRETYDVKDLRKVKRRGYDLARTLIVDDTPKKCERNYGNAIYVPEFRGDPADDALPRLSAYLETLADVSDVRRLEKRRWRAHY</sequence>
<proteinExistence type="predicted"/>
<name>A0A5C5V8Y8_9BACT</name>
<dbReference type="SMART" id="SM00577">
    <property type="entry name" value="CPDc"/>
    <property type="match status" value="1"/>
</dbReference>
<dbReference type="OrthoDB" id="65801at2"/>